<gene>
    <name evidence="2" type="ORF">TRM7557_02203</name>
</gene>
<name>A0A0P1GVV2_9RHOB</name>
<feature type="domain" description="N-acetyltransferase" evidence="1">
    <location>
        <begin position="4"/>
        <end position="162"/>
    </location>
</feature>
<reference evidence="2 3" key="1">
    <citation type="submission" date="2015-09" db="EMBL/GenBank/DDBJ databases">
        <authorList>
            <consortium name="Swine Surveillance"/>
        </authorList>
    </citation>
    <scope>NUCLEOTIDE SEQUENCE [LARGE SCALE GENOMIC DNA]</scope>
    <source>
        <strain evidence="2 3">CECT 7557</strain>
    </source>
</reference>
<dbReference type="RefSeq" id="WP_074942027.1">
    <property type="nucleotide sequence ID" value="NZ_CYSD01000036.1"/>
</dbReference>
<keyword evidence="3" id="KW-1185">Reference proteome</keyword>
<protein>
    <submittedName>
        <fullName evidence="2">Putative acetyltransferase</fullName>
    </submittedName>
</protein>
<sequence length="183" mass="20222">MTCLRFRPLVQDDYALMRHITVAPEQVIYSGTVKMAFDSEERGVDLHGVFEDRTGTEQPVGFFKIDHKYPQTYNFARTGDLGLRAFMIDQPCQGRGLGSAAVARLGPYLRRLYPAAEAMVLTVNLRNTAAIRAYLKAGMQDTGDLYTGGIAGPQHVMRLTLPNSPMAVDPGAYDQRNAPAPRD</sequence>
<keyword evidence="2" id="KW-0808">Transferase</keyword>
<dbReference type="Proteomes" id="UP000052022">
    <property type="component" value="Unassembled WGS sequence"/>
</dbReference>
<dbReference type="InterPro" id="IPR016181">
    <property type="entry name" value="Acyl_CoA_acyltransferase"/>
</dbReference>
<dbReference type="AlphaFoldDB" id="A0A0P1GVV2"/>
<evidence type="ECO:0000259" key="1">
    <source>
        <dbReference type="PROSITE" id="PS51186"/>
    </source>
</evidence>
<dbReference type="STRING" id="928856.SAMN04488049_109114"/>
<dbReference type="PROSITE" id="PS51186">
    <property type="entry name" value="GNAT"/>
    <property type="match status" value="1"/>
</dbReference>
<evidence type="ECO:0000313" key="2">
    <source>
        <dbReference type="EMBL" id="CUH79130.1"/>
    </source>
</evidence>
<dbReference type="Gene3D" id="3.40.630.30">
    <property type="match status" value="1"/>
</dbReference>
<proteinExistence type="predicted"/>
<dbReference type="EMBL" id="CYSD01000036">
    <property type="protein sequence ID" value="CUH79130.1"/>
    <property type="molecule type" value="Genomic_DNA"/>
</dbReference>
<dbReference type="InterPro" id="IPR000182">
    <property type="entry name" value="GNAT_dom"/>
</dbReference>
<dbReference type="Pfam" id="PF00583">
    <property type="entry name" value="Acetyltransf_1"/>
    <property type="match status" value="1"/>
</dbReference>
<dbReference type="OrthoDB" id="8304386at2"/>
<dbReference type="GO" id="GO:0016747">
    <property type="term" value="F:acyltransferase activity, transferring groups other than amino-acyl groups"/>
    <property type="evidence" value="ECO:0007669"/>
    <property type="project" value="InterPro"/>
</dbReference>
<accession>A0A0P1GVV2</accession>
<evidence type="ECO:0000313" key="3">
    <source>
        <dbReference type="Proteomes" id="UP000052022"/>
    </source>
</evidence>
<dbReference type="SUPFAM" id="SSF55729">
    <property type="entry name" value="Acyl-CoA N-acyltransferases (Nat)"/>
    <property type="match status" value="1"/>
</dbReference>
<organism evidence="2 3">
    <name type="scientific">Tritonibacter multivorans</name>
    <dbReference type="NCBI Taxonomy" id="928856"/>
    <lineage>
        <taxon>Bacteria</taxon>
        <taxon>Pseudomonadati</taxon>
        <taxon>Pseudomonadota</taxon>
        <taxon>Alphaproteobacteria</taxon>
        <taxon>Rhodobacterales</taxon>
        <taxon>Paracoccaceae</taxon>
        <taxon>Tritonibacter</taxon>
    </lineage>
</organism>